<feature type="domain" description="STAS" evidence="3">
    <location>
        <begin position="13"/>
        <end position="122"/>
    </location>
</feature>
<dbReference type="EMBL" id="JAVRFH010000098">
    <property type="protein sequence ID" value="MDT0616116.1"/>
    <property type="molecule type" value="Genomic_DNA"/>
</dbReference>
<evidence type="ECO:0000256" key="2">
    <source>
        <dbReference type="RuleBase" id="RU003749"/>
    </source>
</evidence>
<dbReference type="Proteomes" id="UP001180724">
    <property type="component" value="Unassembled WGS sequence"/>
</dbReference>
<organism evidence="4 5">
    <name type="scientific">Streptomyces lancefieldiae</name>
    <dbReference type="NCBI Taxonomy" id="3075520"/>
    <lineage>
        <taxon>Bacteria</taxon>
        <taxon>Bacillati</taxon>
        <taxon>Actinomycetota</taxon>
        <taxon>Actinomycetes</taxon>
        <taxon>Kitasatosporales</taxon>
        <taxon>Streptomycetaceae</taxon>
        <taxon>Streptomyces</taxon>
    </lineage>
</organism>
<dbReference type="InterPro" id="IPR002645">
    <property type="entry name" value="STAS_dom"/>
</dbReference>
<dbReference type="NCBIfam" id="TIGR00377">
    <property type="entry name" value="ant_ant_sig"/>
    <property type="match status" value="1"/>
</dbReference>
<evidence type="ECO:0000313" key="4">
    <source>
        <dbReference type="EMBL" id="MDT0616116.1"/>
    </source>
</evidence>
<comment type="caution">
    <text evidence="4">The sequence shown here is derived from an EMBL/GenBank/DDBJ whole genome shotgun (WGS) entry which is preliminary data.</text>
</comment>
<evidence type="ECO:0000259" key="3">
    <source>
        <dbReference type="PROSITE" id="PS50801"/>
    </source>
</evidence>
<sequence length="136" mass="14898">MARRAVIVRDELFTVSCDVINGWTVVEVDGEVDVRTHAGIRKTVDLLLGDGHRDFVLDLCAVPFLDSMGLGMVVAVTKRIRALEGSLRITCPSAQIIKVFRSGGLGDAYEFYDSPQEATRQAPTFDGLAHWPGPRP</sequence>
<evidence type="ECO:0000313" key="5">
    <source>
        <dbReference type="Proteomes" id="UP001180724"/>
    </source>
</evidence>
<dbReference type="CDD" id="cd07043">
    <property type="entry name" value="STAS_anti-anti-sigma_factors"/>
    <property type="match status" value="1"/>
</dbReference>
<name>A0ABU3B0X8_9ACTN</name>
<protein>
    <recommendedName>
        <fullName evidence="2">Anti-sigma factor antagonist</fullName>
    </recommendedName>
</protein>
<proteinExistence type="inferred from homology"/>
<gene>
    <name evidence="4" type="ORF">RM812_39100</name>
</gene>
<dbReference type="PROSITE" id="PS50801">
    <property type="entry name" value="STAS"/>
    <property type="match status" value="1"/>
</dbReference>
<comment type="similarity">
    <text evidence="1 2">Belongs to the anti-sigma-factor antagonist family.</text>
</comment>
<dbReference type="Pfam" id="PF01740">
    <property type="entry name" value="STAS"/>
    <property type="match status" value="1"/>
</dbReference>
<keyword evidence="5" id="KW-1185">Reference proteome</keyword>
<dbReference type="RefSeq" id="WP_311585251.1">
    <property type="nucleotide sequence ID" value="NZ_JAVRFH010000098.1"/>
</dbReference>
<accession>A0ABU3B0X8</accession>
<dbReference type="SUPFAM" id="SSF52091">
    <property type="entry name" value="SpoIIaa-like"/>
    <property type="match status" value="1"/>
</dbReference>
<reference evidence="4" key="1">
    <citation type="submission" date="2024-05" db="EMBL/GenBank/DDBJ databases">
        <title>30 novel species of actinomycetes from the DSMZ collection.</title>
        <authorList>
            <person name="Nouioui I."/>
        </authorList>
    </citation>
    <scope>NUCLEOTIDE SEQUENCE</scope>
    <source>
        <strain evidence="4">DSM 40712</strain>
    </source>
</reference>
<dbReference type="InterPro" id="IPR003658">
    <property type="entry name" value="Anti-sigma_ant"/>
</dbReference>
<dbReference type="PANTHER" id="PTHR33495:SF2">
    <property type="entry name" value="ANTI-SIGMA FACTOR ANTAGONIST TM_1081-RELATED"/>
    <property type="match status" value="1"/>
</dbReference>
<dbReference type="InterPro" id="IPR036513">
    <property type="entry name" value="STAS_dom_sf"/>
</dbReference>
<dbReference type="PANTHER" id="PTHR33495">
    <property type="entry name" value="ANTI-SIGMA FACTOR ANTAGONIST TM_1081-RELATED-RELATED"/>
    <property type="match status" value="1"/>
</dbReference>
<dbReference type="Gene3D" id="3.30.750.24">
    <property type="entry name" value="STAS domain"/>
    <property type="match status" value="1"/>
</dbReference>
<evidence type="ECO:0000256" key="1">
    <source>
        <dbReference type="ARBA" id="ARBA00009013"/>
    </source>
</evidence>